<reference evidence="2 3" key="1">
    <citation type="submission" date="2018-11" db="EMBL/GenBank/DDBJ databases">
        <authorList>
            <consortium name="Pathogen Informatics"/>
        </authorList>
    </citation>
    <scope>NUCLEOTIDE SEQUENCE [LARGE SCALE GENOMIC DNA]</scope>
    <source>
        <strain>Denwood</strain>
        <strain evidence="3">Zambia</strain>
    </source>
</reference>
<feature type="compositionally biased region" description="Polar residues" evidence="1">
    <location>
        <begin position="79"/>
        <end position="111"/>
    </location>
</feature>
<dbReference type="Pfam" id="PF00443">
    <property type="entry name" value="UCH"/>
    <property type="match status" value="1"/>
</dbReference>
<feature type="compositionally biased region" description="Acidic residues" evidence="1">
    <location>
        <begin position="64"/>
        <end position="77"/>
    </location>
</feature>
<dbReference type="Gene3D" id="3.90.70.10">
    <property type="entry name" value="Cysteine proteinases"/>
    <property type="match status" value="1"/>
</dbReference>
<name>A0A183PNK3_9TREM</name>
<evidence type="ECO:0000313" key="3">
    <source>
        <dbReference type="Proteomes" id="UP000269396"/>
    </source>
</evidence>
<evidence type="ECO:0000313" key="2">
    <source>
        <dbReference type="EMBL" id="VDP69945.1"/>
    </source>
</evidence>
<dbReference type="InterPro" id="IPR038765">
    <property type="entry name" value="Papain-like_cys_pep_sf"/>
</dbReference>
<dbReference type="AlphaFoldDB" id="A0A183PNK3"/>
<proteinExistence type="predicted"/>
<gene>
    <name evidence="2" type="ORF">SMTD_LOCUS15938</name>
</gene>
<dbReference type="SUPFAM" id="SSF54001">
    <property type="entry name" value="Cysteine proteinases"/>
    <property type="match status" value="1"/>
</dbReference>
<dbReference type="EMBL" id="UZAL01036508">
    <property type="protein sequence ID" value="VDP69945.1"/>
    <property type="molecule type" value="Genomic_DNA"/>
</dbReference>
<dbReference type="STRING" id="31246.A0A183PNK3"/>
<protein>
    <submittedName>
        <fullName evidence="2">Uncharacterized protein</fullName>
    </submittedName>
</protein>
<dbReference type="GO" id="GO:0016579">
    <property type="term" value="P:protein deubiquitination"/>
    <property type="evidence" value="ECO:0007669"/>
    <property type="project" value="InterPro"/>
</dbReference>
<accession>A0A183PNK3</accession>
<dbReference type="InterPro" id="IPR001394">
    <property type="entry name" value="Peptidase_C19_UCH"/>
</dbReference>
<organism evidence="2 3">
    <name type="scientific">Schistosoma mattheei</name>
    <dbReference type="NCBI Taxonomy" id="31246"/>
    <lineage>
        <taxon>Eukaryota</taxon>
        <taxon>Metazoa</taxon>
        <taxon>Spiralia</taxon>
        <taxon>Lophotrochozoa</taxon>
        <taxon>Platyhelminthes</taxon>
        <taxon>Trematoda</taxon>
        <taxon>Digenea</taxon>
        <taxon>Strigeidida</taxon>
        <taxon>Schistosomatoidea</taxon>
        <taxon>Schistosomatidae</taxon>
        <taxon>Schistosoma</taxon>
    </lineage>
</organism>
<dbReference type="PROSITE" id="PS50235">
    <property type="entry name" value="USP_3"/>
    <property type="match status" value="1"/>
</dbReference>
<evidence type="ECO:0000256" key="1">
    <source>
        <dbReference type="SAM" id="MobiDB-lite"/>
    </source>
</evidence>
<sequence>MGYLGGGHYTAFALNAHTNRWYFFDDSSTRECDPSKIVTSAAYVLVYVRRKVGSTQIYSTINNNDEEQEDSSSETDENGLSNGALSSHYITKGCMQNSRPDSANSSSNLQDQDLMDIE</sequence>
<dbReference type="Proteomes" id="UP000269396">
    <property type="component" value="Unassembled WGS sequence"/>
</dbReference>
<keyword evidence="3" id="KW-1185">Reference proteome</keyword>
<feature type="region of interest" description="Disordered" evidence="1">
    <location>
        <begin position="60"/>
        <end position="118"/>
    </location>
</feature>
<dbReference type="InterPro" id="IPR028889">
    <property type="entry name" value="USP"/>
</dbReference>
<dbReference type="GO" id="GO:0004843">
    <property type="term" value="F:cysteine-type deubiquitinase activity"/>
    <property type="evidence" value="ECO:0007669"/>
    <property type="project" value="InterPro"/>
</dbReference>